<keyword evidence="1" id="KW-0472">Membrane</keyword>
<reference evidence="2 3" key="2">
    <citation type="submission" date="2018-12" db="EMBL/GenBank/DDBJ databases">
        <title>Rhizobacter gummiphilus sp. nov., a rubber-degrading bacterium isolated from the soil of a botanical garden in Japan.</title>
        <authorList>
            <person name="Shunsuke S.S."/>
        </authorList>
    </citation>
    <scope>NUCLEOTIDE SEQUENCE [LARGE SCALE GENOMIC DNA]</scope>
    <source>
        <strain evidence="2 3">S-16</strain>
    </source>
</reference>
<dbReference type="EMBL" id="QUSW01000005">
    <property type="protein sequence ID" value="RQP23127.1"/>
    <property type="molecule type" value="Genomic_DNA"/>
</dbReference>
<sequence length="119" mass="12625">MAIVVAWCLFALGVAHIAFGVIKYRTPLLEAVSAGFIGQFQVPEIRRTAFWFVLLGPLLMFAGHAAVHAVSVGDLALLRLIGFYATATSLVGVVAFPKSPFWAALLVAPLLLVAGYGVL</sequence>
<dbReference type="RefSeq" id="WP_124541873.1">
    <property type="nucleotide sequence ID" value="NZ_QUSW01000005.1"/>
</dbReference>
<feature type="transmembrane region" description="Helical" evidence="1">
    <location>
        <begin position="101"/>
        <end position="118"/>
    </location>
</feature>
<feature type="transmembrane region" description="Helical" evidence="1">
    <location>
        <begin position="77"/>
        <end position="95"/>
    </location>
</feature>
<keyword evidence="3" id="KW-1185">Reference proteome</keyword>
<accession>A0A3N7HLX5</accession>
<evidence type="ECO:0000256" key="1">
    <source>
        <dbReference type="SAM" id="Phobius"/>
    </source>
</evidence>
<dbReference type="Pfam" id="PF20064">
    <property type="entry name" value="DUF6463"/>
    <property type="match status" value="1"/>
</dbReference>
<evidence type="ECO:0000313" key="2">
    <source>
        <dbReference type="EMBL" id="RQP23127.1"/>
    </source>
</evidence>
<dbReference type="InterPro" id="IPR045590">
    <property type="entry name" value="DUF6463"/>
</dbReference>
<evidence type="ECO:0000313" key="3">
    <source>
        <dbReference type="Proteomes" id="UP000267464"/>
    </source>
</evidence>
<reference evidence="2 3" key="1">
    <citation type="submission" date="2018-08" db="EMBL/GenBank/DDBJ databases">
        <authorList>
            <person name="Khan S.A."/>
            <person name="Jeon C.O."/>
            <person name="Chun B.H."/>
            <person name="Jeong S.E."/>
        </authorList>
    </citation>
    <scope>NUCLEOTIDE SEQUENCE [LARGE SCALE GENOMIC DNA]</scope>
    <source>
        <strain evidence="2 3">S-16</strain>
    </source>
</reference>
<keyword evidence="1" id="KW-1133">Transmembrane helix</keyword>
<dbReference type="Proteomes" id="UP000267464">
    <property type="component" value="Unassembled WGS sequence"/>
</dbReference>
<name>A0A3N7HLX5_9BURK</name>
<protein>
    <submittedName>
        <fullName evidence="2">Uncharacterized protein</fullName>
    </submittedName>
</protein>
<dbReference type="AlphaFoldDB" id="A0A3N7HLX5"/>
<dbReference type="OrthoDB" id="8903839at2"/>
<proteinExistence type="predicted"/>
<organism evidence="2 3">
    <name type="scientific">Piscinibacter terrae</name>
    <dbReference type="NCBI Taxonomy" id="2496871"/>
    <lineage>
        <taxon>Bacteria</taxon>
        <taxon>Pseudomonadati</taxon>
        <taxon>Pseudomonadota</taxon>
        <taxon>Betaproteobacteria</taxon>
        <taxon>Burkholderiales</taxon>
        <taxon>Sphaerotilaceae</taxon>
        <taxon>Piscinibacter</taxon>
    </lineage>
</organism>
<keyword evidence="1" id="KW-0812">Transmembrane</keyword>
<comment type="caution">
    <text evidence="2">The sequence shown here is derived from an EMBL/GenBank/DDBJ whole genome shotgun (WGS) entry which is preliminary data.</text>
</comment>
<feature type="transmembrane region" description="Helical" evidence="1">
    <location>
        <begin position="49"/>
        <end position="70"/>
    </location>
</feature>
<gene>
    <name evidence="2" type="ORF">DZC73_18585</name>
</gene>